<comment type="similarity">
    <text evidence="1">Belongs to the leucine-binding protein family.</text>
</comment>
<accession>A0A941CMW6</accession>
<name>A0A941CMW6_9CLOT</name>
<dbReference type="PANTHER" id="PTHR30483">
    <property type="entry name" value="LEUCINE-SPECIFIC-BINDING PROTEIN"/>
    <property type="match status" value="1"/>
</dbReference>
<feature type="signal peptide" evidence="3">
    <location>
        <begin position="1"/>
        <end position="26"/>
    </location>
</feature>
<dbReference type="EMBL" id="JAGSCS010000004">
    <property type="protein sequence ID" value="MBR0575615.1"/>
    <property type="molecule type" value="Genomic_DNA"/>
</dbReference>
<dbReference type="CDD" id="cd06347">
    <property type="entry name" value="PBP1_ABC_LivK_ligand_binding-like"/>
    <property type="match status" value="1"/>
</dbReference>
<dbReference type="InterPro" id="IPR028082">
    <property type="entry name" value="Peripla_BP_I"/>
</dbReference>
<gene>
    <name evidence="5" type="ORF">KCG48_04585</name>
</gene>
<protein>
    <submittedName>
        <fullName evidence="5">ABC transporter substrate-binding protein</fullName>
    </submittedName>
</protein>
<reference evidence="5" key="1">
    <citation type="submission" date="2021-04" db="EMBL/GenBank/DDBJ databases">
        <title>Proteiniclasticum sedimins sp. nov., an obligate anaerobic bacterium isolated from anaerobic sludge.</title>
        <authorList>
            <person name="Liu J."/>
        </authorList>
    </citation>
    <scope>NUCLEOTIDE SEQUENCE</scope>
    <source>
        <strain evidence="5">BAD-10</strain>
    </source>
</reference>
<evidence type="ECO:0000313" key="5">
    <source>
        <dbReference type="EMBL" id="MBR0575615.1"/>
    </source>
</evidence>
<dbReference type="Proteomes" id="UP000675379">
    <property type="component" value="Unassembled WGS sequence"/>
</dbReference>
<dbReference type="InterPro" id="IPR028081">
    <property type="entry name" value="Leu-bd"/>
</dbReference>
<keyword evidence="6" id="KW-1185">Reference proteome</keyword>
<proteinExistence type="inferred from homology"/>
<dbReference type="Gene3D" id="3.40.50.2300">
    <property type="match status" value="2"/>
</dbReference>
<sequence>MKKKALALTLTALMALGILSACGNKAATPGSGDTIKIGVFEPLTGANAAGGQMTVEGIKLANEKMSEVLGKKVELVIVDNKSEKVEAANAVSKLIDKDKVVAIIGSYGSSLSMAAGDIVKKAKVPAVGCSPTNPLVTLGNDYYFRVCFIDPFQGTVMANYAYKELGARTAAIIQDVQQDYSVGLSKYFVDAFTKLTGDKNSIVGTSSYNTGDQDFTAQLTNIKGLNPDVIFAPGNYGESAILIKQARDLGIDAPILGGDTWEAPDFLEIGGAAVEGAAFSSHFTAVAPVTDVSKTFLADYKTKFNQDANAFAALGYDAYMLILDAIKRADSAEPQAIRDALAATKGFVGATGNITLDANGDAVKSAVINKVTDGKFEYLMTIEP</sequence>
<dbReference type="PANTHER" id="PTHR30483:SF6">
    <property type="entry name" value="PERIPLASMIC BINDING PROTEIN OF ABC TRANSPORTER FOR NATURAL AMINO ACIDS"/>
    <property type="match status" value="1"/>
</dbReference>
<dbReference type="SUPFAM" id="SSF53822">
    <property type="entry name" value="Periplasmic binding protein-like I"/>
    <property type="match status" value="1"/>
</dbReference>
<organism evidence="5 6">
    <name type="scientific">Proteiniclasticum sediminis</name>
    <dbReference type="NCBI Taxonomy" id="2804028"/>
    <lineage>
        <taxon>Bacteria</taxon>
        <taxon>Bacillati</taxon>
        <taxon>Bacillota</taxon>
        <taxon>Clostridia</taxon>
        <taxon>Eubacteriales</taxon>
        <taxon>Clostridiaceae</taxon>
        <taxon>Proteiniclasticum</taxon>
    </lineage>
</organism>
<keyword evidence="2 3" id="KW-0732">Signal</keyword>
<dbReference type="AlphaFoldDB" id="A0A941CMW6"/>
<evidence type="ECO:0000259" key="4">
    <source>
        <dbReference type="Pfam" id="PF13458"/>
    </source>
</evidence>
<evidence type="ECO:0000256" key="1">
    <source>
        <dbReference type="ARBA" id="ARBA00010062"/>
    </source>
</evidence>
<evidence type="ECO:0000313" key="6">
    <source>
        <dbReference type="Proteomes" id="UP000675379"/>
    </source>
</evidence>
<dbReference type="PROSITE" id="PS51257">
    <property type="entry name" value="PROKAR_LIPOPROTEIN"/>
    <property type="match status" value="1"/>
</dbReference>
<dbReference type="Pfam" id="PF13458">
    <property type="entry name" value="Peripla_BP_6"/>
    <property type="match status" value="1"/>
</dbReference>
<feature type="domain" description="Leucine-binding protein" evidence="4">
    <location>
        <begin position="34"/>
        <end position="372"/>
    </location>
</feature>
<feature type="chain" id="PRO_5037416961" evidence="3">
    <location>
        <begin position="27"/>
        <end position="384"/>
    </location>
</feature>
<comment type="caution">
    <text evidence="5">The sequence shown here is derived from an EMBL/GenBank/DDBJ whole genome shotgun (WGS) entry which is preliminary data.</text>
</comment>
<evidence type="ECO:0000256" key="2">
    <source>
        <dbReference type="ARBA" id="ARBA00022729"/>
    </source>
</evidence>
<dbReference type="RefSeq" id="WP_211800141.1">
    <property type="nucleotide sequence ID" value="NZ_JAGSCS010000004.1"/>
</dbReference>
<dbReference type="InterPro" id="IPR051010">
    <property type="entry name" value="BCAA_transport"/>
</dbReference>
<evidence type="ECO:0000256" key="3">
    <source>
        <dbReference type="SAM" id="SignalP"/>
    </source>
</evidence>